<dbReference type="InterPro" id="IPR050587">
    <property type="entry name" value="GNT1/Glycosyltrans_8"/>
</dbReference>
<dbReference type="PANTHER" id="PTHR11183">
    <property type="entry name" value="GLYCOGENIN SUBFAMILY MEMBER"/>
    <property type="match status" value="1"/>
</dbReference>
<organism evidence="2">
    <name type="scientific">Pseudo-nitzschia australis</name>
    <dbReference type="NCBI Taxonomy" id="44445"/>
    <lineage>
        <taxon>Eukaryota</taxon>
        <taxon>Sar</taxon>
        <taxon>Stramenopiles</taxon>
        <taxon>Ochrophyta</taxon>
        <taxon>Bacillariophyta</taxon>
        <taxon>Bacillariophyceae</taxon>
        <taxon>Bacillariophycidae</taxon>
        <taxon>Bacillariales</taxon>
        <taxon>Bacillariaceae</taxon>
        <taxon>Pseudo-nitzschia</taxon>
    </lineage>
</organism>
<gene>
    <name evidence="2" type="ORF">PAUS00366_LOCUS1984</name>
</gene>
<keyword evidence="1" id="KW-1133">Transmembrane helix</keyword>
<keyword evidence="1" id="KW-0812">Transmembrane</keyword>
<accession>A0A7S4EF46</accession>
<evidence type="ECO:0000256" key="1">
    <source>
        <dbReference type="SAM" id="Phobius"/>
    </source>
</evidence>
<proteinExistence type="predicted"/>
<name>A0A7S4EF46_9STRA</name>
<dbReference type="AlphaFoldDB" id="A0A7S4EF46"/>
<dbReference type="InterPro" id="IPR029044">
    <property type="entry name" value="Nucleotide-diphossugar_trans"/>
</dbReference>
<evidence type="ECO:0000313" key="2">
    <source>
        <dbReference type="EMBL" id="CAE0709264.1"/>
    </source>
</evidence>
<dbReference type="SUPFAM" id="SSF53448">
    <property type="entry name" value="Nucleotide-diphospho-sugar transferases"/>
    <property type="match status" value="1"/>
</dbReference>
<evidence type="ECO:0008006" key="3">
    <source>
        <dbReference type="Google" id="ProtNLM"/>
    </source>
</evidence>
<keyword evidence="1" id="KW-0472">Membrane</keyword>
<sequence length="460" mass="52079">MNFPLSANSARKNFPKFYRNSMKQKVSQNNRSTQRNKFFLRVCFPLLVCLGILMNYLLLNLRDLGFESSSPGGKGILSVPIVQPWCDQVKDARNALTLAHLRISYPCEQMKPAASAIVCMLTDGATEKMANRIVFTARDYINGALSLGASLQGNIDPAQTHQLLLLREGFELETDDLIRLKSVGWTIGTAPNFPLDKQYIPKFPRYKTTYTKVSAIGLSEYKCVMLMDADTLAVGDLRDVMKCDTVFKHPNNKVAGTIDWYRMRWKLFNTGSILWKTDAKEMERVFNLTKDSSFMRRFGSDQDFLNNVYPDRLKNSTLNNEIVALDTPEVRVVDVSGSGGDNGYNYLSPVVPHSSAQSGAVVPLSWDYNAQTHAEVENWDFWKSHRPTVRILHYTEKKGWQCERSTDDPPPLEEMPKKCKKDIPICFCREAHLYWRALKKAEDASNAALAVYGTAHGSKE</sequence>
<reference evidence="2" key="1">
    <citation type="submission" date="2021-01" db="EMBL/GenBank/DDBJ databases">
        <authorList>
            <person name="Corre E."/>
            <person name="Pelletier E."/>
            <person name="Niang G."/>
            <person name="Scheremetjew M."/>
            <person name="Finn R."/>
            <person name="Kale V."/>
            <person name="Holt S."/>
            <person name="Cochrane G."/>
            <person name="Meng A."/>
            <person name="Brown T."/>
            <person name="Cohen L."/>
        </authorList>
    </citation>
    <scope>NUCLEOTIDE SEQUENCE</scope>
    <source>
        <strain evidence="2">10249 10 AB</strain>
    </source>
</reference>
<dbReference type="EMBL" id="HBIX01002636">
    <property type="protein sequence ID" value="CAE0709264.1"/>
    <property type="molecule type" value="Transcribed_RNA"/>
</dbReference>
<feature type="transmembrane region" description="Helical" evidence="1">
    <location>
        <begin position="38"/>
        <end position="59"/>
    </location>
</feature>
<dbReference type="Gene3D" id="3.90.550.10">
    <property type="entry name" value="Spore Coat Polysaccharide Biosynthesis Protein SpsA, Chain A"/>
    <property type="match status" value="1"/>
</dbReference>
<protein>
    <recommendedName>
        <fullName evidence="3">Nucleotide-diphospho-sugar transferase domain-containing protein</fullName>
    </recommendedName>
</protein>